<comment type="similarity">
    <text evidence="1">Belongs to the UPF0065 (bug) family.</text>
</comment>
<feature type="signal peptide" evidence="2">
    <location>
        <begin position="1"/>
        <end position="19"/>
    </location>
</feature>
<evidence type="ECO:0000313" key="3">
    <source>
        <dbReference type="EMBL" id="PZW48314.1"/>
    </source>
</evidence>
<dbReference type="OrthoDB" id="7817633at2"/>
<dbReference type="RefSeq" id="WP_111397194.1">
    <property type="nucleotide sequence ID" value="NZ_QKYU01000005.1"/>
</dbReference>
<evidence type="ECO:0000313" key="4">
    <source>
        <dbReference type="Proteomes" id="UP000249688"/>
    </source>
</evidence>
<dbReference type="AlphaFoldDB" id="A0A2W7IRU4"/>
<dbReference type="Gene3D" id="3.40.190.150">
    <property type="entry name" value="Bordetella uptake gene, domain 1"/>
    <property type="match status" value="1"/>
</dbReference>
<dbReference type="EMBL" id="QKYU01000005">
    <property type="protein sequence ID" value="PZW48314.1"/>
    <property type="molecule type" value="Genomic_DNA"/>
</dbReference>
<accession>A0A2W7IRU4</accession>
<feature type="chain" id="PRO_5016163905" evidence="2">
    <location>
        <begin position="20"/>
        <end position="104"/>
    </location>
</feature>
<name>A0A2W7IRU4_9PROT</name>
<dbReference type="InterPro" id="IPR005064">
    <property type="entry name" value="BUG"/>
</dbReference>
<proteinExistence type="inferred from homology"/>
<gene>
    <name evidence="3" type="ORF">C8P66_10561</name>
</gene>
<dbReference type="Proteomes" id="UP000249688">
    <property type="component" value="Unassembled WGS sequence"/>
</dbReference>
<dbReference type="PANTHER" id="PTHR42928">
    <property type="entry name" value="TRICARBOXYLATE-BINDING PROTEIN"/>
    <property type="match status" value="1"/>
</dbReference>
<evidence type="ECO:0000256" key="2">
    <source>
        <dbReference type="SAM" id="SignalP"/>
    </source>
</evidence>
<dbReference type="InterPro" id="IPR042100">
    <property type="entry name" value="Bug_dom1"/>
</dbReference>
<organism evidence="3 4">
    <name type="scientific">Humitalea rosea</name>
    <dbReference type="NCBI Taxonomy" id="990373"/>
    <lineage>
        <taxon>Bacteria</taxon>
        <taxon>Pseudomonadati</taxon>
        <taxon>Pseudomonadota</taxon>
        <taxon>Alphaproteobacteria</taxon>
        <taxon>Acetobacterales</taxon>
        <taxon>Roseomonadaceae</taxon>
        <taxon>Humitalea</taxon>
    </lineage>
</organism>
<keyword evidence="4" id="KW-1185">Reference proteome</keyword>
<keyword evidence="3" id="KW-0675">Receptor</keyword>
<comment type="caution">
    <text evidence="3">The sequence shown here is derived from an EMBL/GenBank/DDBJ whole genome shotgun (WGS) entry which is preliminary data.</text>
</comment>
<evidence type="ECO:0000256" key="1">
    <source>
        <dbReference type="ARBA" id="ARBA00006987"/>
    </source>
</evidence>
<keyword evidence="2" id="KW-0732">Signal</keyword>
<sequence length="104" mass="10853">MTARLGRRLALGLGGAALAAPGLRAQSWPSRPMRVIVLFTPGGATDGMARITTQKLQERLGQTVVVENRAGANGAIGGQFVAQAAPDGYTFCFSASIQTMANEY</sequence>
<dbReference type="Pfam" id="PF03401">
    <property type="entry name" value="TctC"/>
    <property type="match status" value="1"/>
</dbReference>
<protein>
    <submittedName>
        <fullName evidence="3">Tripartite tricarboxylate transporter family receptor</fullName>
    </submittedName>
</protein>
<dbReference type="PANTHER" id="PTHR42928:SF5">
    <property type="entry name" value="BLR1237 PROTEIN"/>
    <property type="match status" value="1"/>
</dbReference>
<reference evidence="3 4" key="1">
    <citation type="submission" date="2018-06" db="EMBL/GenBank/DDBJ databases">
        <title>Genomic Encyclopedia of Archaeal and Bacterial Type Strains, Phase II (KMG-II): from individual species to whole genera.</title>
        <authorList>
            <person name="Goeker M."/>
        </authorList>
    </citation>
    <scope>NUCLEOTIDE SEQUENCE [LARGE SCALE GENOMIC DNA]</scope>
    <source>
        <strain evidence="3 4">DSM 24525</strain>
    </source>
</reference>